<organism evidence="2 3">
    <name type="scientific">Eumeta variegata</name>
    <name type="common">Bagworm moth</name>
    <name type="synonym">Eumeta japonica</name>
    <dbReference type="NCBI Taxonomy" id="151549"/>
    <lineage>
        <taxon>Eukaryota</taxon>
        <taxon>Metazoa</taxon>
        <taxon>Ecdysozoa</taxon>
        <taxon>Arthropoda</taxon>
        <taxon>Hexapoda</taxon>
        <taxon>Insecta</taxon>
        <taxon>Pterygota</taxon>
        <taxon>Neoptera</taxon>
        <taxon>Endopterygota</taxon>
        <taxon>Lepidoptera</taxon>
        <taxon>Glossata</taxon>
        <taxon>Ditrysia</taxon>
        <taxon>Tineoidea</taxon>
        <taxon>Psychidae</taxon>
        <taxon>Oiketicinae</taxon>
        <taxon>Eumeta</taxon>
    </lineage>
</organism>
<dbReference type="EMBL" id="BGZK01000454">
    <property type="protein sequence ID" value="GBP44539.1"/>
    <property type="molecule type" value="Genomic_DNA"/>
</dbReference>
<name>A0A4C1W226_EUMVA</name>
<sequence length="137" mass="15066">MSPRRHCAPRGPPGPARPRRRPRGDSPHDLNPTPPLCFDTSRVPIMNGSPFLFIYSHAPRVCARAARAGRPARAIPLTLPRVADKGVKAMHTLSPPFTKSYFVKHDYSSLILQVGGGALRGLGRRLKPRISFILDLS</sequence>
<evidence type="ECO:0000256" key="1">
    <source>
        <dbReference type="SAM" id="MobiDB-lite"/>
    </source>
</evidence>
<keyword evidence="3" id="KW-1185">Reference proteome</keyword>
<feature type="region of interest" description="Disordered" evidence="1">
    <location>
        <begin position="1"/>
        <end position="36"/>
    </location>
</feature>
<proteinExistence type="predicted"/>
<dbReference type="AlphaFoldDB" id="A0A4C1W226"/>
<accession>A0A4C1W226</accession>
<dbReference type="Proteomes" id="UP000299102">
    <property type="component" value="Unassembled WGS sequence"/>
</dbReference>
<reference evidence="2 3" key="1">
    <citation type="journal article" date="2019" name="Commun. Biol.">
        <title>The bagworm genome reveals a unique fibroin gene that provides high tensile strength.</title>
        <authorList>
            <person name="Kono N."/>
            <person name="Nakamura H."/>
            <person name="Ohtoshi R."/>
            <person name="Tomita M."/>
            <person name="Numata K."/>
            <person name="Arakawa K."/>
        </authorList>
    </citation>
    <scope>NUCLEOTIDE SEQUENCE [LARGE SCALE GENOMIC DNA]</scope>
</reference>
<evidence type="ECO:0000313" key="2">
    <source>
        <dbReference type="EMBL" id="GBP44539.1"/>
    </source>
</evidence>
<evidence type="ECO:0000313" key="3">
    <source>
        <dbReference type="Proteomes" id="UP000299102"/>
    </source>
</evidence>
<gene>
    <name evidence="2" type="ORF">EVAR_86763_1</name>
</gene>
<protein>
    <submittedName>
        <fullName evidence="2">Uncharacterized protein</fullName>
    </submittedName>
</protein>
<comment type="caution">
    <text evidence="2">The sequence shown here is derived from an EMBL/GenBank/DDBJ whole genome shotgun (WGS) entry which is preliminary data.</text>
</comment>